<accession>A0AAW2Z6R1</accession>
<evidence type="ECO:0000313" key="2">
    <source>
        <dbReference type="EMBL" id="KAL0484357.1"/>
    </source>
</evidence>
<organism evidence="2 3">
    <name type="scientific">Acrasis kona</name>
    <dbReference type="NCBI Taxonomy" id="1008807"/>
    <lineage>
        <taxon>Eukaryota</taxon>
        <taxon>Discoba</taxon>
        <taxon>Heterolobosea</taxon>
        <taxon>Tetramitia</taxon>
        <taxon>Eutetramitia</taxon>
        <taxon>Acrasidae</taxon>
        <taxon>Acrasis</taxon>
    </lineage>
</organism>
<dbReference type="AlphaFoldDB" id="A0AAW2Z6R1"/>
<feature type="compositionally biased region" description="Basic residues" evidence="1">
    <location>
        <begin position="129"/>
        <end position="139"/>
    </location>
</feature>
<protein>
    <submittedName>
        <fullName evidence="2">KCNJ2</fullName>
    </submittedName>
</protein>
<name>A0AAW2Z6R1_9EUKA</name>
<dbReference type="Proteomes" id="UP001431209">
    <property type="component" value="Unassembled WGS sequence"/>
</dbReference>
<evidence type="ECO:0000256" key="1">
    <source>
        <dbReference type="SAM" id="MobiDB-lite"/>
    </source>
</evidence>
<evidence type="ECO:0000313" key="3">
    <source>
        <dbReference type="Proteomes" id="UP001431209"/>
    </source>
</evidence>
<proteinExistence type="predicted"/>
<comment type="caution">
    <text evidence="2">The sequence shown here is derived from an EMBL/GenBank/DDBJ whole genome shotgun (WGS) entry which is preliminary data.</text>
</comment>
<keyword evidence="3" id="KW-1185">Reference proteome</keyword>
<sequence length="263" mass="30298">MDSLFDSLWVDDSSAIDMRVVHDQADFAHHYALPVPYYTEEVIEPPFINSECSLFNFKDMIETSPIGSNIQTFDNLIGCYDDEIVLGSYSEDEEDCKVPQTPEPPTFETSASSSQDEEEQEEIIISPRTPKRAKLSKQRRVIYDSDEPSTFDEDKRKSPKVNKIEPAQAPILEQKIIRKPKVERKKLSKRVTQSENIQVSGDSGSQVCCCIDACGNPVTNRLRFSLRTNNSFKQSFLDLKWDKVCSYHYFRDLYQHKKSLNHH</sequence>
<reference evidence="2 3" key="1">
    <citation type="submission" date="2024-03" db="EMBL/GenBank/DDBJ databases">
        <title>The Acrasis kona genome and developmental transcriptomes reveal deep origins of eukaryotic multicellular pathways.</title>
        <authorList>
            <person name="Sheikh S."/>
            <person name="Fu C.-J."/>
            <person name="Brown M.W."/>
            <person name="Baldauf S.L."/>
        </authorList>
    </citation>
    <scope>NUCLEOTIDE SEQUENCE [LARGE SCALE GENOMIC DNA]</scope>
    <source>
        <strain evidence="2 3">ATCC MYA-3509</strain>
    </source>
</reference>
<feature type="region of interest" description="Disordered" evidence="1">
    <location>
        <begin position="91"/>
        <end position="139"/>
    </location>
</feature>
<gene>
    <name evidence="2" type="ORF">AKO1_005005</name>
</gene>
<dbReference type="EMBL" id="JAOPGA020001036">
    <property type="protein sequence ID" value="KAL0484357.1"/>
    <property type="molecule type" value="Genomic_DNA"/>
</dbReference>